<sequence length="212" mass="24501">MKNKIADSHAKIREISKDKEIEEAEEVASKRKSKEIEVLKSATKQKLQEPERCQKKEYMADAERMKTRRDLESTLETKNYITTQSVNEEKPKIKEDILEVDEAKCTRESMKTMQEKEHSMKSGVKEEAQSLEAISSPPTVPTKGVKEARPSKIEIQELHQKDLSPEAKMNSKKLLELEKPITEGEIPKRKEYVVESIHREEYSYGKEEIGKP</sequence>
<protein>
    <submittedName>
        <fullName evidence="2">Uncharacterized protein</fullName>
    </submittedName>
</protein>
<feature type="region of interest" description="Disordered" evidence="1">
    <location>
        <begin position="109"/>
        <end position="171"/>
    </location>
</feature>
<evidence type="ECO:0000313" key="3">
    <source>
        <dbReference type="Proteomes" id="UP001359559"/>
    </source>
</evidence>
<evidence type="ECO:0000313" key="2">
    <source>
        <dbReference type="EMBL" id="KAK7293514.1"/>
    </source>
</evidence>
<dbReference type="EMBL" id="JAYKXN010000004">
    <property type="protein sequence ID" value="KAK7293514.1"/>
    <property type="molecule type" value="Genomic_DNA"/>
</dbReference>
<feature type="compositionally biased region" description="Basic and acidic residues" evidence="1">
    <location>
        <begin position="144"/>
        <end position="165"/>
    </location>
</feature>
<keyword evidence="3" id="KW-1185">Reference proteome</keyword>
<name>A0AAN9JA42_CLITE</name>
<proteinExistence type="predicted"/>
<organism evidence="2 3">
    <name type="scientific">Clitoria ternatea</name>
    <name type="common">Butterfly pea</name>
    <dbReference type="NCBI Taxonomy" id="43366"/>
    <lineage>
        <taxon>Eukaryota</taxon>
        <taxon>Viridiplantae</taxon>
        <taxon>Streptophyta</taxon>
        <taxon>Embryophyta</taxon>
        <taxon>Tracheophyta</taxon>
        <taxon>Spermatophyta</taxon>
        <taxon>Magnoliopsida</taxon>
        <taxon>eudicotyledons</taxon>
        <taxon>Gunneridae</taxon>
        <taxon>Pentapetalae</taxon>
        <taxon>rosids</taxon>
        <taxon>fabids</taxon>
        <taxon>Fabales</taxon>
        <taxon>Fabaceae</taxon>
        <taxon>Papilionoideae</taxon>
        <taxon>50 kb inversion clade</taxon>
        <taxon>NPAAA clade</taxon>
        <taxon>indigoferoid/millettioid clade</taxon>
        <taxon>Phaseoleae</taxon>
        <taxon>Clitoria</taxon>
    </lineage>
</organism>
<comment type="caution">
    <text evidence="2">The sequence shown here is derived from an EMBL/GenBank/DDBJ whole genome shotgun (WGS) entry which is preliminary data.</text>
</comment>
<feature type="compositionally biased region" description="Basic and acidic residues" evidence="1">
    <location>
        <begin position="109"/>
        <end position="128"/>
    </location>
</feature>
<dbReference type="AlphaFoldDB" id="A0AAN9JA42"/>
<dbReference type="Proteomes" id="UP001359559">
    <property type="component" value="Unassembled WGS sequence"/>
</dbReference>
<evidence type="ECO:0000256" key="1">
    <source>
        <dbReference type="SAM" id="MobiDB-lite"/>
    </source>
</evidence>
<reference evidence="2 3" key="1">
    <citation type="submission" date="2024-01" db="EMBL/GenBank/DDBJ databases">
        <title>The genomes of 5 underutilized Papilionoideae crops provide insights into root nodulation and disease resistance.</title>
        <authorList>
            <person name="Yuan L."/>
        </authorList>
    </citation>
    <scope>NUCLEOTIDE SEQUENCE [LARGE SCALE GENOMIC DNA]</scope>
    <source>
        <strain evidence="2">LY-2023</strain>
        <tissue evidence="2">Leaf</tissue>
    </source>
</reference>
<accession>A0AAN9JA42</accession>
<gene>
    <name evidence="2" type="ORF">RJT34_16382</name>
</gene>